<gene>
    <name evidence="2" type="ORF">NDU88_003587</name>
</gene>
<evidence type="ECO:0000313" key="2">
    <source>
        <dbReference type="EMBL" id="KAJ1083428.1"/>
    </source>
</evidence>
<protein>
    <submittedName>
        <fullName evidence="2">Uncharacterized protein</fullName>
    </submittedName>
</protein>
<name>A0AAV7L4A5_PLEWA</name>
<accession>A0AAV7L4A5</accession>
<dbReference type="AlphaFoldDB" id="A0AAV7L4A5"/>
<comment type="caution">
    <text evidence="2">The sequence shown here is derived from an EMBL/GenBank/DDBJ whole genome shotgun (WGS) entry which is preliminary data.</text>
</comment>
<dbReference type="Proteomes" id="UP001066276">
    <property type="component" value="Chromosome 12"/>
</dbReference>
<feature type="region of interest" description="Disordered" evidence="1">
    <location>
        <begin position="69"/>
        <end position="120"/>
    </location>
</feature>
<organism evidence="2 3">
    <name type="scientific">Pleurodeles waltl</name>
    <name type="common">Iberian ribbed newt</name>
    <dbReference type="NCBI Taxonomy" id="8319"/>
    <lineage>
        <taxon>Eukaryota</taxon>
        <taxon>Metazoa</taxon>
        <taxon>Chordata</taxon>
        <taxon>Craniata</taxon>
        <taxon>Vertebrata</taxon>
        <taxon>Euteleostomi</taxon>
        <taxon>Amphibia</taxon>
        <taxon>Batrachia</taxon>
        <taxon>Caudata</taxon>
        <taxon>Salamandroidea</taxon>
        <taxon>Salamandridae</taxon>
        <taxon>Pleurodelinae</taxon>
        <taxon>Pleurodeles</taxon>
    </lineage>
</organism>
<evidence type="ECO:0000313" key="3">
    <source>
        <dbReference type="Proteomes" id="UP001066276"/>
    </source>
</evidence>
<proteinExistence type="predicted"/>
<dbReference type="EMBL" id="JANPWB010000016">
    <property type="protein sequence ID" value="KAJ1083428.1"/>
    <property type="molecule type" value="Genomic_DNA"/>
</dbReference>
<sequence length="120" mass="13070">MVARGLMQPLRGPHGRRWCSSCPAGCESRPGLRTVIAGQEGASADCKSRSLWRLPRWPQAMMLAEVAKDRAPHAPARASPQGRTGRRYVQRSPRVDFQPADSPGPPAPAQMVGMGKMLQK</sequence>
<evidence type="ECO:0000256" key="1">
    <source>
        <dbReference type="SAM" id="MobiDB-lite"/>
    </source>
</evidence>
<keyword evidence="3" id="KW-1185">Reference proteome</keyword>
<reference evidence="2" key="1">
    <citation type="journal article" date="2022" name="bioRxiv">
        <title>Sequencing and chromosome-scale assembly of the giantPleurodeles waltlgenome.</title>
        <authorList>
            <person name="Brown T."/>
            <person name="Elewa A."/>
            <person name="Iarovenko S."/>
            <person name="Subramanian E."/>
            <person name="Araus A.J."/>
            <person name="Petzold A."/>
            <person name="Susuki M."/>
            <person name="Suzuki K.-i.T."/>
            <person name="Hayashi T."/>
            <person name="Toyoda A."/>
            <person name="Oliveira C."/>
            <person name="Osipova E."/>
            <person name="Leigh N.D."/>
            <person name="Simon A."/>
            <person name="Yun M.H."/>
        </authorList>
    </citation>
    <scope>NUCLEOTIDE SEQUENCE</scope>
    <source>
        <strain evidence="2">20211129_DDA</strain>
        <tissue evidence="2">Liver</tissue>
    </source>
</reference>